<reference evidence="3 4" key="1">
    <citation type="submission" date="2017-08" db="EMBL/GenBank/DDBJ databases">
        <title>Functional genomic and metabolic studies of the symbiotic interactions of six Microcystis-dominated communities.</title>
        <authorList>
            <person name="Li Q."/>
            <person name="Lin F."/>
        </authorList>
    </citation>
    <scope>NUCLEOTIDE SEQUENCE [LARGE SCALE GENOMIC DNA]</scope>
    <source>
        <strain evidence="3">DA14</strain>
    </source>
</reference>
<dbReference type="Proteomes" id="UP000256301">
    <property type="component" value="Unassembled WGS sequence"/>
</dbReference>
<dbReference type="GO" id="GO:0004521">
    <property type="term" value="F:RNA endonuclease activity"/>
    <property type="evidence" value="ECO:0007669"/>
    <property type="project" value="TreeGrafter"/>
</dbReference>
<dbReference type="InterPro" id="IPR003477">
    <property type="entry name" value="PemK-like"/>
</dbReference>
<comment type="caution">
    <text evidence="3">The sequence shown here is derived from an EMBL/GenBank/DDBJ whole genome shotgun (WGS) entry which is preliminary data.</text>
</comment>
<dbReference type="GO" id="GO:0006402">
    <property type="term" value="P:mRNA catabolic process"/>
    <property type="evidence" value="ECO:0007669"/>
    <property type="project" value="TreeGrafter"/>
</dbReference>
<evidence type="ECO:0000256" key="2">
    <source>
        <dbReference type="ARBA" id="ARBA00022649"/>
    </source>
</evidence>
<evidence type="ECO:0000313" key="3">
    <source>
        <dbReference type="EMBL" id="REJ60536.1"/>
    </source>
</evidence>
<dbReference type="GO" id="GO:0003677">
    <property type="term" value="F:DNA binding"/>
    <property type="evidence" value="ECO:0007669"/>
    <property type="project" value="InterPro"/>
</dbReference>
<dbReference type="InterPro" id="IPR011067">
    <property type="entry name" value="Plasmid_toxin/cell-grow_inhib"/>
</dbReference>
<dbReference type="EMBL" id="QQWE01000001">
    <property type="protein sequence ID" value="REJ60536.1"/>
    <property type="molecule type" value="Genomic_DNA"/>
</dbReference>
<dbReference type="PANTHER" id="PTHR33988:SF2">
    <property type="entry name" value="ENDORIBONUCLEASE MAZF"/>
    <property type="match status" value="1"/>
</dbReference>
<accession>A0A3E0MLG6</accession>
<name>A0A3E0MLG6_MICAE</name>
<sequence length="107" mass="11919">MVERFSILLVALDPTRGSELQKTRPCVVVSPSEINARLRTVVIAPITSTVKNYPTRIPIDQENVRGGSIALDQIRAIDKTRIVATIGSLDERVAMVVADRLVEFFHY</sequence>
<dbReference type="Pfam" id="PF02452">
    <property type="entry name" value="PemK_toxin"/>
    <property type="match status" value="1"/>
</dbReference>
<dbReference type="GO" id="GO:0016075">
    <property type="term" value="P:rRNA catabolic process"/>
    <property type="evidence" value="ECO:0007669"/>
    <property type="project" value="TreeGrafter"/>
</dbReference>
<dbReference type="AlphaFoldDB" id="A0A3E0MLG6"/>
<dbReference type="Gene3D" id="2.30.30.110">
    <property type="match status" value="1"/>
</dbReference>
<organism evidence="3 4">
    <name type="scientific">Microcystis aeruginosa DA14</name>
    <dbReference type="NCBI Taxonomy" id="1987506"/>
    <lineage>
        <taxon>Bacteria</taxon>
        <taxon>Bacillati</taxon>
        <taxon>Cyanobacteriota</taxon>
        <taxon>Cyanophyceae</taxon>
        <taxon>Oscillatoriophycideae</taxon>
        <taxon>Chroococcales</taxon>
        <taxon>Microcystaceae</taxon>
        <taxon>Microcystis</taxon>
    </lineage>
</organism>
<keyword evidence="2" id="KW-1277">Toxin-antitoxin system</keyword>
<dbReference type="PANTHER" id="PTHR33988">
    <property type="entry name" value="ENDORIBONUCLEASE MAZF-RELATED"/>
    <property type="match status" value="1"/>
</dbReference>
<protein>
    <submittedName>
        <fullName evidence="3">Type II toxin-antitoxin system PemK/MazF family toxin</fullName>
    </submittedName>
</protein>
<proteinExistence type="inferred from homology"/>
<gene>
    <name evidence="3" type="ORF">DWQ56_04800</name>
</gene>
<comment type="similarity">
    <text evidence="1">Belongs to the PemK/MazF family.</text>
</comment>
<evidence type="ECO:0000313" key="4">
    <source>
        <dbReference type="Proteomes" id="UP000256301"/>
    </source>
</evidence>
<dbReference type="SUPFAM" id="SSF50118">
    <property type="entry name" value="Cell growth inhibitor/plasmid maintenance toxic component"/>
    <property type="match status" value="1"/>
</dbReference>
<evidence type="ECO:0000256" key="1">
    <source>
        <dbReference type="ARBA" id="ARBA00007521"/>
    </source>
</evidence>